<dbReference type="InterPro" id="IPR013083">
    <property type="entry name" value="Znf_RING/FYVE/PHD"/>
</dbReference>
<reference evidence="7 8" key="1">
    <citation type="submission" date="2017-12" db="EMBL/GenBank/DDBJ databases">
        <title>Gene loss provides genomic basis for host adaptation in cereal stripe rust fungi.</title>
        <authorList>
            <person name="Xia C."/>
        </authorList>
    </citation>
    <scope>NUCLEOTIDE SEQUENCE [LARGE SCALE GENOMIC DNA]</scope>
    <source>
        <strain evidence="7 8">93TX-2</strain>
    </source>
</reference>
<dbReference type="VEuPathDB" id="FungiDB:PSTT_02182"/>
<evidence type="ECO:0000256" key="5">
    <source>
        <dbReference type="SAM" id="MobiDB-lite"/>
    </source>
</evidence>
<feature type="region of interest" description="Disordered" evidence="5">
    <location>
        <begin position="1"/>
        <end position="49"/>
    </location>
</feature>
<dbReference type="Proteomes" id="UP000238274">
    <property type="component" value="Unassembled WGS sequence"/>
</dbReference>
<protein>
    <recommendedName>
        <fullName evidence="6">RING-type domain-containing protein</fullName>
    </recommendedName>
</protein>
<name>A0A2S4UDZ9_9BASI</name>
<evidence type="ECO:0000256" key="2">
    <source>
        <dbReference type="ARBA" id="ARBA00022771"/>
    </source>
</evidence>
<evidence type="ECO:0000259" key="6">
    <source>
        <dbReference type="PROSITE" id="PS50089"/>
    </source>
</evidence>
<dbReference type="EMBL" id="PKSM01000413">
    <property type="protein sequence ID" value="POV95512.1"/>
    <property type="molecule type" value="Genomic_DNA"/>
</dbReference>
<dbReference type="Gene3D" id="3.30.40.10">
    <property type="entry name" value="Zinc/RING finger domain, C3HC4 (zinc finger)"/>
    <property type="match status" value="1"/>
</dbReference>
<reference evidence="8" key="3">
    <citation type="journal article" date="2018" name="Mol. Plant Microbe Interact.">
        <title>Genome sequence resources for the wheat stripe rust pathogen (Puccinia striiformis f. sp. tritici) and the barley stripe rust pathogen (Puccinia striiformis f. sp. hordei).</title>
        <authorList>
            <person name="Xia C."/>
            <person name="Wang M."/>
            <person name="Yin C."/>
            <person name="Cornejo O.E."/>
            <person name="Hulbert S.H."/>
            <person name="Chen X."/>
        </authorList>
    </citation>
    <scope>NUCLEOTIDE SEQUENCE [LARGE SCALE GENOMIC DNA]</scope>
    <source>
        <strain evidence="8">93TX-2</strain>
    </source>
</reference>
<dbReference type="AlphaFoldDB" id="A0A2S4UDZ9"/>
<evidence type="ECO:0000313" key="7">
    <source>
        <dbReference type="EMBL" id="POV95512.1"/>
    </source>
</evidence>
<feature type="domain" description="RING-type" evidence="6">
    <location>
        <begin position="198"/>
        <end position="247"/>
    </location>
</feature>
<dbReference type="GO" id="GO:0008270">
    <property type="term" value="F:zinc ion binding"/>
    <property type="evidence" value="ECO:0007669"/>
    <property type="project" value="UniProtKB-KW"/>
</dbReference>
<dbReference type="GO" id="GO:0061630">
    <property type="term" value="F:ubiquitin protein ligase activity"/>
    <property type="evidence" value="ECO:0007669"/>
    <property type="project" value="TreeGrafter"/>
</dbReference>
<proteinExistence type="predicted"/>
<keyword evidence="8" id="KW-1185">Reference proteome</keyword>
<sequence>MDPNPNPSDSQPVQDLCETSPGGIVESSEADSPPRDPSVTRVHDDEAAAAPGELLAFHAAEAQDDSAESNVPDPVQTNNTPTLEQVMQTLTPENRVTFRNFFDGTNWMAAEFVNNPNRRSFTPEETLAHVGDLGAIQRIAESLDQYTAALLAGFLTQAMQLHRVALARQNVARLLDDLTNTNLAAFLSAGPQAETPSCAVCVEEYVESDVFVSLQCHISHHFHRACIHKWFEACALIHHLLTCPICRANIEVMEQEDPAQHD</sequence>
<evidence type="ECO:0000256" key="1">
    <source>
        <dbReference type="ARBA" id="ARBA00022723"/>
    </source>
</evidence>
<keyword evidence="2 4" id="KW-0863">Zinc-finger</keyword>
<dbReference type="SUPFAM" id="SSF57850">
    <property type="entry name" value="RING/U-box"/>
    <property type="match status" value="1"/>
</dbReference>
<dbReference type="GO" id="GO:0016567">
    <property type="term" value="P:protein ubiquitination"/>
    <property type="evidence" value="ECO:0007669"/>
    <property type="project" value="TreeGrafter"/>
</dbReference>
<accession>A0A2S4UDZ9</accession>
<evidence type="ECO:0000313" key="8">
    <source>
        <dbReference type="Proteomes" id="UP000238274"/>
    </source>
</evidence>
<keyword evidence="3" id="KW-0862">Zinc</keyword>
<dbReference type="VEuPathDB" id="FungiDB:PSHT_15621"/>
<dbReference type="OrthoDB" id="2495271at2759"/>
<evidence type="ECO:0000256" key="4">
    <source>
        <dbReference type="PROSITE-ProRule" id="PRU00175"/>
    </source>
</evidence>
<dbReference type="PROSITE" id="PS50089">
    <property type="entry name" value="ZF_RING_2"/>
    <property type="match status" value="1"/>
</dbReference>
<dbReference type="Pfam" id="PF13639">
    <property type="entry name" value="zf-RING_2"/>
    <property type="match status" value="1"/>
</dbReference>
<comment type="caution">
    <text evidence="7">The sequence shown here is derived from an EMBL/GenBank/DDBJ whole genome shotgun (WGS) entry which is preliminary data.</text>
</comment>
<reference evidence="8" key="2">
    <citation type="journal article" date="2018" name="BMC Genomics">
        <title>Genomic insights into host adaptation between the wheat stripe rust pathogen (Puccinia striiformis f. sp. tritici) and the barley stripe rust pathogen (Puccinia striiformis f. sp. hordei).</title>
        <authorList>
            <person name="Xia C."/>
            <person name="Wang M."/>
            <person name="Yin C."/>
            <person name="Cornejo O.E."/>
            <person name="Hulbert S.H."/>
            <person name="Chen X."/>
        </authorList>
    </citation>
    <scope>NUCLEOTIDE SEQUENCE [LARGE SCALE GENOMIC DNA]</scope>
    <source>
        <strain evidence="8">93TX-2</strain>
    </source>
</reference>
<keyword evidence="1" id="KW-0479">Metal-binding</keyword>
<evidence type="ECO:0000256" key="3">
    <source>
        <dbReference type="ARBA" id="ARBA00022833"/>
    </source>
</evidence>
<organism evidence="7 8">
    <name type="scientific">Puccinia striiformis</name>
    <dbReference type="NCBI Taxonomy" id="27350"/>
    <lineage>
        <taxon>Eukaryota</taxon>
        <taxon>Fungi</taxon>
        <taxon>Dikarya</taxon>
        <taxon>Basidiomycota</taxon>
        <taxon>Pucciniomycotina</taxon>
        <taxon>Pucciniomycetes</taxon>
        <taxon>Pucciniales</taxon>
        <taxon>Pucciniaceae</taxon>
        <taxon>Puccinia</taxon>
    </lineage>
</organism>
<dbReference type="CDD" id="cd16448">
    <property type="entry name" value="RING-H2"/>
    <property type="match status" value="1"/>
</dbReference>
<dbReference type="PANTHER" id="PTHR45969">
    <property type="entry name" value="RING ZINC FINGER PROTEIN-RELATED"/>
    <property type="match status" value="1"/>
</dbReference>
<dbReference type="InterPro" id="IPR001841">
    <property type="entry name" value="Znf_RING"/>
</dbReference>
<dbReference type="PANTHER" id="PTHR45969:SF69">
    <property type="entry name" value="FINGER DOMAIN PROTEIN, PUTATIVE (AFU_ORTHOLOGUE AFUA_3G12190)-RELATED"/>
    <property type="match status" value="1"/>
</dbReference>
<gene>
    <name evidence="7" type="ORF">PSHT_15621</name>
</gene>